<name>A0A8H4B0R7_GIGMA</name>
<dbReference type="AlphaFoldDB" id="A0A8H4B0R7"/>
<dbReference type="Proteomes" id="UP000439903">
    <property type="component" value="Unassembled WGS sequence"/>
</dbReference>
<dbReference type="InterPro" id="IPR011009">
    <property type="entry name" value="Kinase-like_dom_sf"/>
</dbReference>
<keyword evidence="2" id="KW-1185">Reference proteome</keyword>
<gene>
    <name evidence="1" type="ORF">F8M41_023562</name>
</gene>
<sequence length="86" mass="10163">MKNHLEIKTFQDIYRIINNYEESPVYLTRSNDSDDDIDDNEDFLKTFLNENDLLISWIPFSEFEIIKKLGEGGFATVYSAKWTHLP</sequence>
<dbReference type="Gene3D" id="3.30.200.20">
    <property type="entry name" value="Phosphorylase Kinase, domain 1"/>
    <property type="match status" value="1"/>
</dbReference>
<keyword evidence="1" id="KW-0808">Transferase</keyword>
<evidence type="ECO:0000313" key="2">
    <source>
        <dbReference type="Proteomes" id="UP000439903"/>
    </source>
</evidence>
<comment type="caution">
    <text evidence="1">The sequence shown here is derived from an EMBL/GenBank/DDBJ whole genome shotgun (WGS) entry which is preliminary data.</text>
</comment>
<dbReference type="GO" id="GO:0004674">
    <property type="term" value="F:protein serine/threonine kinase activity"/>
    <property type="evidence" value="ECO:0007669"/>
    <property type="project" value="UniProtKB-KW"/>
</dbReference>
<dbReference type="EMBL" id="WTPW01000078">
    <property type="protein sequence ID" value="KAF0551143.1"/>
    <property type="molecule type" value="Genomic_DNA"/>
</dbReference>
<organism evidence="1 2">
    <name type="scientific">Gigaspora margarita</name>
    <dbReference type="NCBI Taxonomy" id="4874"/>
    <lineage>
        <taxon>Eukaryota</taxon>
        <taxon>Fungi</taxon>
        <taxon>Fungi incertae sedis</taxon>
        <taxon>Mucoromycota</taxon>
        <taxon>Glomeromycotina</taxon>
        <taxon>Glomeromycetes</taxon>
        <taxon>Diversisporales</taxon>
        <taxon>Gigasporaceae</taxon>
        <taxon>Gigaspora</taxon>
    </lineage>
</organism>
<keyword evidence="1" id="KW-0723">Serine/threonine-protein kinase</keyword>
<keyword evidence="1" id="KW-0418">Kinase</keyword>
<dbReference type="OrthoDB" id="2425401at2759"/>
<protein>
    <submittedName>
        <fullName evidence="1">Serine/threonine protein kinase</fullName>
    </submittedName>
</protein>
<proteinExistence type="predicted"/>
<accession>A0A8H4B0R7</accession>
<dbReference type="SUPFAM" id="SSF56112">
    <property type="entry name" value="Protein kinase-like (PK-like)"/>
    <property type="match status" value="1"/>
</dbReference>
<evidence type="ECO:0000313" key="1">
    <source>
        <dbReference type="EMBL" id="KAF0551143.1"/>
    </source>
</evidence>
<reference evidence="1 2" key="1">
    <citation type="journal article" date="2019" name="Environ. Microbiol.">
        <title>At the nexus of three kingdoms: the genome of the mycorrhizal fungus Gigaspora margarita provides insights into plant, endobacterial and fungal interactions.</title>
        <authorList>
            <person name="Venice F."/>
            <person name="Ghignone S."/>
            <person name="Salvioli di Fossalunga A."/>
            <person name="Amselem J."/>
            <person name="Novero M."/>
            <person name="Xianan X."/>
            <person name="Sedzielewska Toro K."/>
            <person name="Morin E."/>
            <person name="Lipzen A."/>
            <person name="Grigoriev I.V."/>
            <person name="Henrissat B."/>
            <person name="Martin F.M."/>
            <person name="Bonfante P."/>
        </authorList>
    </citation>
    <scope>NUCLEOTIDE SEQUENCE [LARGE SCALE GENOMIC DNA]</scope>
    <source>
        <strain evidence="1 2">BEG34</strain>
    </source>
</reference>